<accession>A0ABW8TIY3</accession>
<dbReference type="Gene3D" id="3.40.30.10">
    <property type="entry name" value="Glutaredoxin"/>
    <property type="match status" value="1"/>
</dbReference>
<dbReference type="InterPro" id="IPR011767">
    <property type="entry name" value="GLR_AS"/>
</dbReference>
<dbReference type="RefSeq" id="WP_406789132.1">
    <property type="nucleotide sequence ID" value="NZ_JBJIAA010000017.1"/>
</dbReference>
<dbReference type="PROSITE" id="PS51354">
    <property type="entry name" value="GLUTAREDOXIN_2"/>
    <property type="match status" value="1"/>
</dbReference>
<comment type="caution">
    <text evidence="2">The sequence shown here is derived from an EMBL/GenBank/DDBJ whole genome shotgun (WGS) entry which is preliminary data.</text>
</comment>
<dbReference type="Pfam" id="PF00462">
    <property type="entry name" value="Glutaredoxin"/>
    <property type="match status" value="1"/>
</dbReference>
<dbReference type="PROSITE" id="PS00195">
    <property type="entry name" value="GLUTAREDOXIN_1"/>
    <property type="match status" value="1"/>
</dbReference>
<dbReference type="InterPro" id="IPR051548">
    <property type="entry name" value="Grx-like_ET"/>
</dbReference>
<dbReference type="NCBIfam" id="TIGR02196">
    <property type="entry name" value="GlrX_YruB"/>
    <property type="match status" value="1"/>
</dbReference>
<dbReference type="InterPro" id="IPR002109">
    <property type="entry name" value="Glutaredoxin"/>
</dbReference>
<dbReference type="EMBL" id="JBJIAA010000017">
    <property type="protein sequence ID" value="MFL0252477.1"/>
    <property type="molecule type" value="Genomic_DNA"/>
</dbReference>
<reference evidence="2 3" key="1">
    <citation type="submission" date="2024-11" db="EMBL/GenBank/DDBJ databases">
        <authorList>
            <person name="Heng Y.C."/>
            <person name="Lim A.C.H."/>
            <person name="Lee J.K.Y."/>
            <person name="Kittelmann S."/>
        </authorList>
    </citation>
    <scope>NUCLEOTIDE SEQUENCE [LARGE SCALE GENOMIC DNA]</scope>
    <source>
        <strain evidence="2 3">WILCCON 0114</strain>
    </source>
</reference>
<organism evidence="2 3">
    <name type="scientific">Clostridium neuense</name>
    <dbReference type="NCBI Taxonomy" id="1728934"/>
    <lineage>
        <taxon>Bacteria</taxon>
        <taxon>Bacillati</taxon>
        <taxon>Bacillota</taxon>
        <taxon>Clostridia</taxon>
        <taxon>Eubacteriales</taxon>
        <taxon>Clostridiaceae</taxon>
        <taxon>Clostridium</taxon>
    </lineage>
</organism>
<dbReference type="CDD" id="cd02976">
    <property type="entry name" value="NrdH"/>
    <property type="match status" value="1"/>
</dbReference>
<gene>
    <name evidence="2" type="ORF">ACJDT4_18865</name>
</gene>
<dbReference type="Proteomes" id="UP001623592">
    <property type="component" value="Unassembled WGS sequence"/>
</dbReference>
<proteinExistence type="predicted"/>
<sequence length="76" mass="8562">MVKVYSTPTCPWCSKAKSYLKSKNIDFEDLNVQEDLNAREEMLNLSKQSGVPVINIDGNIIVGFDKPAIDNLLFNK</sequence>
<evidence type="ECO:0000259" key="1">
    <source>
        <dbReference type="Pfam" id="PF00462"/>
    </source>
</evidence>
<feature type="domain" description="Glutaredoxin" evidence="1">
    <location>
        <begin position="2"/>
        <end position="61"/>
    </location>
</feature>
<dbReference type="PANTHER" id="PTHR34386:SF1">
    <property type="entry name" value="GLUTAREDOXIN-LIKE PROTEIN NRDH"/>
    <property type="match status" value="1"/>
</dbReference>
<evidence type="ECO:0000313" key="2">
    <source>
        <dbReference type="EMBL" id="MFL0252477.1"/>
    </source>
</evidence>
<dbReference type="InterPro" id="IPR011911">
    <property type="entry name" value="GlrX_YruB"/>
</dbReference>
<dbReference type="PANTHER" id="PTHR34386">
    <property type="entry name" value="GLUTAREDOXIN"/>
    <property type="match status" value="1"/>
</dbReference>
<keyword evidence="3" id="KW-1185">Reference proteome</keyword>
<dbReference type="SUPFAM" id="SSF52833">
    <property type="entry name" value="Thioredoxin-like"/>
    <property type="match status" value="1"/>
</dbReference>
<name>A0ABW8TIY3_9CLOT</name>
<evidence type="ECO:0000313" key="3">
    <source>
        <dbReference type="Proteomes" id="UP001623592"/>
    </source>
</evidence>
<protein>
    <submittedName>
        <fullName evidence="2">Glutaredoxin family protein</fullName>
    </submittedName>
</protein>
<dbReference type="InterPro" id="IPR036249">
    <property type="entry name" value="Thioredoxin-like_sf"/>
</dbReference>